<comment type="caution">
    <text evidence="1">The sequence shown here is derived from an EMBL/GenBank/DDBJ whole genome shotgun (WGS) entry which is preliminary data.</text>
</comment>
<accession>A0A6A4VTY6</accession>
<dbReference type="AlphaFoldDB" id="A0A6A4VTY6"/>
<dbReference type="EMBL" id="VIIS01001514">
    <property type="protein sequence ID" value="KAF0297093.1"/>
    <property type="molecule type" value="Genomic_DNA"/>
</dbReference>
<protein>
    <submittedName>
        <fullName evidence="1">Uncharacterized protein</fullName>
    </submittedName>
</protein>
<sequence length="175" mass="19328">MMFVPRITVKDTSQPPVTVLDGGNTRLYDVIQLVEFYQLNAGVLPTSAGNEATFWSRRFVLQVKDTSQPPVTVLDGGKTRLYVIQLVEFYQLNAGVLPTSAGNEAAFWSRRFILKVKDTSQPPVTVLDGGKTRLYDVIQLVEFNQLNAGVLPSAHPSHLLHHAHRAVVVIGAQSF</sequence>
<proteinExistence type="predicted"/>
<evidence type="ECO:0000313" key="1">
    <source>
        <dbReference type="EMBL" id="KAF0297093.1"/>
    </source>
</evidence>
<reference evidence="1 2" key="1">
    <citation type="submission" date="2019-07" db="EMBL/GenBank/DDBJ databases">
        <title>Draft genome assembly of a fouling barnacle, Amphibalanus amphitrite (Darwin, 1854): The first reference genome for Thecostraca.</title>
        <authorList>
            <person name="Kim W."/>
        </authorList>
    </citation>
    <scope>NUCLEOTIDE SEQUENCE [LARGE SCALE GENOMIC DNA]</scope>
    <source>
        <strain evidence="1">SNU_AA5</strain>
        <tissue evidence="1">Soma without cirri and trophi</tissue>
    </source>
</reference>
<name>A0A6A4VTY6_AMPAM</name>
<dbReference type="Proteomes" id="UP000440578">
    <property type="component" value="Unassembled WGS sequence"/>
</dbReference>
<organism evidence="1 2">
    <name type="scientific">Amphibalanus amphitrite</name>
    <name type="common">Striped barnacle</name>
    <name type="synonym">Balanus amphitrite</name>
    <dbReference type="NCBI Taxonomy" id="1232801"/>
    <lineage>
        <taxon>Eukaryota</taxon>
        <taxon>Metazoa</taxon>
        <taxon>Ecdysozoa</taxon>
        <taxon>Arthropoda</taxon>
        <taxon>Crustacea</taxon>
        <taxon>Multicrustacea</taxon>
        <taxon>Cirripedia</taxon>
        <taxon>Thoracica</taxon>
        <taxon>Thoracicalcarea</taxon>
        <taxon>Balanomorpha</taxon>
        <taxon>Balanoidea</taxon>
        <taxon>Balanidae</taxon>
        <taxon>Amphibalaninae</taxon>
        <taxon>Amphibalanus</taxon>
    </lineage>
</organism>
<evidence type="ECO:0000313" key="2">
    <source>
        <dbReference type="Proteomes" id="UP000440578"/>
    </source>
</evidence>
<keyword evidence="2" id="KW-1185">Reference proteome</keyword>
<gene>
    <name evidence="1" type="ORF">FJT64_005475</name>
</gene>